<proteinExistence type="predicted"/>
<feature type="transmembrane region" description="Helical" evidence="1">
    <location>
        <begin position="58"/>
        <end position="82"/>
    </location>
</feature>
<dbReference type="InterPro" id="IPR050879">
    <property type="entry name" value="Acyltransferase_3"/>
</dbReference>
<keyword evidence="1" id="KW-0812">Transmembrane</keyword>
<feature type="transmembrane region" description="Helical" evidence="1">
    <location>
        <begin position="323"/>
        <end position="347"/>
    </location>
</feature>
<comment type="caution">
    <text evidence="3">The sequence shown here is derived from an EMBL/GenBank/DDBJ whole genome shotgun (WGS) entry which is preliminary data.</text>
</comment>
<evidence type="ECO:0000313" key="3">
    <source>
        <dbReference type="EMBL" id="PQB05078.1"/>
    </source>
</evidence>
<gene>
    <name evidence="3" type="ORF">BST85_09350</name>
</gene>
<keyword evidence="1" id="KW-1133">Transmembrane helix</keyword>
<evidence type="ECO:0000256" key="1">
    <source>
        <dbReference type="SAM" id="Phobius"/>
    </source>
</evidence>
<protein>
    <recommendedName>
        <fullName evidence="2">Acyltransferase 3 domain-containing protein</fullName>
    </recommendedName>
</protein>
<organism evidence="3 4">
    <name type="scientific">Aureitalea marina</name>
    <dbReference type="NCBI Taxonomy" id="930804"/>
    <lineage>
        <taxon>Bacteria</taxon>
        <taxon>Pseudomonadati</taxon>
        <taxon>Bacteroidota</taxon>
        <taxon>Flavobacteriia</taxon>
        <taxon>Flavobacteriales</taxon>
        <taxon>Flavobacteriaceae</taxon>
        <taxon>Aureitalea</taxon>
    </lineage>
</organism>
<feature type="transmembrane region" description="Helical" evidence="1">
    <location>
        <begin position="176"/>
        <end position="193"/>
    </location>
</feature>
<feature type="transmembrane region" description="Helical" evidence="1">
    <location>
        <begin position="103"/>
        <end position="122"/>
    </location>
</feature>
<keyword evidence="1" id="KW-0472">Membrane</keyword>
<feature type="transmembrane region" description="Helical" evidence="1">
    <location>
        <begin position="199"/>
        <end position="216"/>
    </location>
</feature>
<sequence>MNLRKQLSSLRLQRVSNHRYIAELDGLRFIAIISVVLFHSNGRLREYFQIEYPFVSDFLRSGFFGVEIFFAISGYILSLHILKSESFRYGDYLKRRVLRIEPPFIIAMLLQYCLLMITKPGIREDMTRSLLHVLTYTSNFIGENLINGITWSLEIEVQFYLILPLILLLRYLKTPVFIISLLVLGLLSMNLNNYIEFKFITKFFNYFLVGIFIAILQTRKIKIRTHFPGFNIILVFGIFLLSMKGLQDWIPTHVINIVRLLFMLILFNNVLILKSGIRFFKIRFVALFGGMCYTIYLYHIIVLSAFSRLILPQIRDLIASDSLFYWLGLSLMVIFSLFLSVIPYVLFERPFMYRDWPKRMLVLLGLGKKSD</sequence>
<dbReference type="PANTHER" id="PTHR23028:SF53">
    <property type="entry name" value="ACYL_TRANSF_3 DOMAIN-CONTAINING PROTEIN"/>
    <property type="match status" value="1"/>
</dbReference>
<dbReference type="Pfam" id="PF01757">
    <property type="entry name" value="Acyl_transf_3"/>
    <property type="match status" value="1"/>
</dbReference>
<feature type="transmembrane region" description="Helical" evidence="1">
    <location>
        <begin position="228"/>
        <end position="247"/>
    </location>
</feature>
<feature type="domain" description="Acyltransferase 3" evidence="2">
    <location>
        <begin position="22"/>
        <end position="341"/>
    </location>
</feature>
<keyword evidence="4" id="KW-1185">Reference proteome</keyword>
<dbReference type="EMBL" id="MQUB01000001">
    <property type="protein sequence ID" value="PQB05078.1"/>
    <property type="molecule type" value="Genomic_DNA"/>
</dbReference>
<feature type="transmembrane region" description="Helical" evidence="1">
    <location>
        <begin position="284"/>
        <end position="311"/>
    </location>
</feature>
<feature type="transmembrane region" description="Helical" evidence="1">
    <location>
        <begin position="253"/>
        <end position="272"/>
    </location>
</feature>
<dbReference type="RefSeq" id="WP_181039997.1">
    <property type="nucleotide sequence ID" value="NZ_MQUB01000001.1"/>
</dbReference>
<accession>A0A2S7KR64</accession>
<dbReference type="PANTHER" id="PTHR23028">
    <property type="entry name" value="ACETYLTRANSFERASE"/>
    <property type="match status" value="1"/>
</dbReference>
<evidence type="ECO:0000259" key="2">
    <source>
        <dbReference type="Pfam" id="PF01757"/>
    </source>
</evidence>
<dbReference type="GO" id="GO:0016020">
    <property type="term" value="C:membrane"/>
    <property type="evidence" value="ECO:0007669"/>
    <property type="project" value="TreeGrafter"/>
</dbReference>
<dbReference type="Proteomes" id="UP000239800">
    <property type="component" value="Unassembled WGS sequence"/>
</dbReference>
<dbReference type="InterPro" id="IPR002656">
    <property type="entry name" value="Acyl_transf_3_dom"/>
</dbReference>
<dbReference type="AlphaFoldDB" id="A0A2S7KR64"/>
<evidence type="ECO:0000313" key="4">
    <source>
        <dbReference type="Proteomes" id="UP000239800"/>
    </source>
</evidence>
<reference evidence="3 4" key="1">
    <citation type="submission" date="2016-11" db="EMBL/GenBank/DDBJ databases">
        <title>Trade-off between light-utilization and light-protection in marine flavobacteria.</title>
        <authorList>
            <person name="Kumagai Y."/>
        </authorList>
    </citation>
    <scope>NUCLEOTIDE SEQUENCE [LARGE SCALE GENOMIC DNA]</scope>
    <source>
        <strain evidence="3 4">NBRC 107741</strain>
    </source>
</reference>
<name>A0A2S7KR64_9FLAO</name>
<dbReference type="GO" id="GO:0016747">
    <property type="term" value="F:acyltransferase activity, transferring groups other than amino-acyl groups"/>
    <property type="evidence" value="ECO:0007669"/>
    <property type="project" value="InterPro"/>
</dbReference>
<feature type="transmembrane region" description="Helical" evidence="1">
    <location>
        <begin position="20"/>
        <end position="38"/>
    </location>
</feature>
<dbReference type="GO" id="GO:0000271">
    <property type="term" value="P:polysaccharide biosynthetic process"/>
    <property type="evidence" value="ECO:0007669"/>
    <property type="project" value="TreeGrafter"/>
</dbReference>